<feature type="compositionally biased region" description="Basic and acidic residues" evidence="1">
    <location>
        <begin position="275"/>
        <end position="285"/>
    </location>
</feature>
<proteinExistence type="predicted"/>
<accession>A0ABR4JR60</accession>
<dbReference type="Proteomes" id="UP001610446">
    <property type="component" value="Unassembled WGS sequence"/>
</dbReference>
<reference evidence="2 3" key="1">
    <citation type="submission" date="2024-07" db="EMBL/GenBank/DDBJ databases">
        <title>Section-level genome sequencing and comparative genomics of Aspergillus sections Usti and Cavernicolus.</title>
        <authorList>
            <consortium name="Lawrence Berkeley National Laboratory"/>
            <person name="Nybo J.L."/>
            <person name="Vesth T.C."/>
            <person name="Theobald S."/>
            <person name="Frisvad J.C."/>
            <person name="Larsen T.O."/>
            <person name="Kjaerboelling I."/>
            <person name="Rothschild-Mancinelli K."/>
            <person name="Lyhne E.K."/>
            <person name="Kogle M.E."/>
            <person name="Barry K."/>
            <person name="Clum A."/>
            <person name="Na H."/>
            <person name="Ledsgaard L."/>
            <person name="Lin J."/>
            <person name="Lipzen A."/>
            <person name="Kuo A."/>
            <person name="Riley R."/>
            <person name="Mondo S."/>
            <person name="Labutti K."/>
            <person name="Haridas S."/>
            <person name="Pangalinan J."/>
            <person name="Salamov A.A."/>
            <person name="Simmons B.A."/>
            <person name="Magnuson J.K."/>
            <person name="Chen J."/>
            <person name="Drula E."/>
            <person name="Henrissat B."/>
            <person name="Wiebenga A."/>
            <person name="Lubbers R.J."/>
            <person name="Gomes A.C."/>
            <person name="Makela M.R."/>
            <person name="Stajich J."/>
            <person name="Grigoriev I.V."/>
            <person name="Mortensen U.H."/>
            <person name="De Vries R.P."/>
            <person name="Baker S.E."/>
            <person name="Andersen M.R."/>
        </authorList>
    </citation>
    <scope>NUCLEOTIDE SEQUENCE [LARGE SCALE GENOMIC DNA]</scope>
    <source>
        <strain evidence="2 3">CBS 123904</strain>
    </source>
</reference>
<sequence>MALFVPSLYATDFDRLPEEPIYVLAAIHTIARYLPDSTMLRGRVGKVLRSLKGIAEAYAVKLKLGVASITGEEARTLSLIWIVWLYTMSYHCTIIHGYPRSLSESLELLRAKAALGRAVDRPRIQLLLGECEFFLLWEELVALPRAMIGDFDNAFEKWHSSWQHFLAHRAAPGRQLYFHYSFPRFHLLTHWAELSRENLGESLDAARDFLSYIKSLSPIAKDHLSYMFDFAFRKYEFLKLIKELGGPMQSMGSRPDARPCVYGDALTAICKQHEAAHQPDREGATHETPGMPGNGQAVNGFAIPSETVVDLEYWSLESDISMFDGPMSGILPLQVS</sequence>
<gene>
    <name evidence="2" type="ORF">BJY01DRAFT_249004</name>
</gene>
<evidence type="ECO:0000313" key="3">
    <source>
        <dbReference type="Proteomes" id="UP001610446"/>
    </source>
</evidence>
<evidence type="ECO:0000256" key="1">
    <source>
        <dbReference type="SAM" id="MobiDB-lite"/>
    </source>
</evidence>
<name>A0ABR4JR60_9EURO</name>
<evidence type="ECO:0000313" key="2">
    <source>
        <dbReference type="EMBL" id="KAL2842520.1"/>
    </source>
</evidence>
<protein>
    <submittedName>
        <fullName evidence="2">Uncharacterized protein</fullName>
    </submittedName>
</protein>
<comment type="caution">
    <text evidence="2">The sequence shown here is derived from an EMBL/GenBank/DDBJ whole genome shotgun (WGS) entry which is preliminary data.</text>
</comment>
<dbReference type="EMBL" id="JBFXLU010000098">
    <property type="protein sequence ID" value="KAL2842520.1"/>
    <property type="molecule type" value="Genomic_DNA"/>
</dbReference>
<feature type="region of interest" description="Disordered" evidence="1">
    <location>
        <begin position="275"/>
        <end position="294"/>
    </location>
</feature>
<keyword evidence="3" id="KW-1185">Reference proteome</keyword>
<organism evidence="2 3">
    <name type="scientific">Aspergillus pseudoustus</name>
    <dbReference type="NCBI Taxonomy" id="1810923"/>
    <lineage>
        <taxon>Eukaryota</taxon>
        <taxon>Fungi</taxon>
        <taxon>Dikarya</taxon>
        <taxon>Ascomycota</taxon>
        <taxon>Pezizomycotina</taxon>
        <taxon>Eurotiomycetes</taxon>
        <taxon>Eurotiomycetidae</taxon>
        <taxon>Eurotiales</taxon>
        <taxon>Aspergillaceae</taxon>
        <taxon>Aspergillus</taxon>
        <taxon>Aspergillus subgen. Nidulantes</taxon>
    </lineage>
</organism>